<protein>
    <recommendedName>
        <fullName evidence="1">CRAL-TRIO domain-containing protein</fullName>
    </recommendedName>
</protein>
<dbReference type="AlphaFoldDB" id="W1Q084"/>
<dbReference type="CDD" id="cd00170">
    <property type="entry name" value="SEC14"/>
    <property type="match status" value="1"/>
</dbReference>
<dbReference type="Gene3D" id="3.40.525.10">
    <property type="entry name" value="CRAL-TRIO lipid binding domain"/>
    <property type="match status" value="1"/>
</dbReference>
<accession>W1Q084</accession>
<dbReference type="SMART" id="SM00516">
    <property type="entry name" value="SEC14"/>
    <property type="match status" value="1"/>
</dbReference>
<dbReference type="Pfam" id="PF00650">
    <property type="entry name" value="CRAL_TRIO"/>
    <property type="match status" value="1"/>
</dbReference>
<dbReference type="Gramene" id="ERN13776">
    <property type="protein sequence ID" value="ERN13776"/>
    <property type="gene ID" value="AMTR_s00049p00194790"/>
</dbReference>
<feature type="domain" description="CRAL-TRIO" evidence="1">
    <location>
        <begin position="53"/>
        <end position="210"/>
    </location>
</feature>
<dbReference type="InterPro" id="IPR001251">
    <property type="entry name" value="CRAL-TRIO_dom"/>
</dbReference>
<dbReference type="InterPro" id="IPR011074">
    <property type="entry name" value="CRAL/TRIO_N_dom"/>
</dbReference>
<evidence type="ECO:0000313" key="3">
    <source>
        <dbReference type="Proteomes" id="UP000017836"/>
    </source>
</evidence>
<dbReference type="SUPFAM" id="SSF52087">
    <property type="entry name" value="CRAL/TRIO domain"/>
    <property type="match status" value="1"/>
</dbReference>
<dbReference type="PROSITE" id="PS50191">
    <property type="entry name" value="CRAL_TRIO"/>
    <property type="match status" value="1"/>
</dbReference>
<dbReference type="HOGENOM" id="CLU_072182_0_0_1"/>
<sequence>MHQGYPMETLKRFLRARDGNLANANKMLVDCLNWRIQNEIDNIFGGPKLSRDTYRMVRDSQLIGLSGYSKKGLPVFAIGVGQSTMDKAFVHHYIQSHIQINEYRDHVLLPKATERHGRYIGSCLKVLDMSGLKVSALSQIKVLTTMATIDDLNYPEKTETYFVVNAPYVFSSCWKVVRPLLHERTKRKIQILQGSGTDELLKVMDYSALPHFCKRKGSGLSNNGSENCYSLDHEFHRELYEYIKKQASFIRCSTTVKQVTSEGVITELHKLVDLTKISSAAI</sequence>
<keyword evidence="3" id="KW-1185">Reference proteome</keyword>
<dbReference type="eggNOG" id="KOG1471">
    <property type="taxonomic scope" value="Eukaryota"/>
</dbReference>
<dbReference type="PANTHER" id="PTHR46226:SF6">
    <property type="entry name" value="SEC14P-LIKE PHOSPHATIDYLINOSITOL TRANSFER FAMILY PROTEIN"/>
    <property type="match status" value="1"/>
</dbReference>
<gene>
    <name evidence="2" type="ORF">AMTR_s00049p00194790</name>
</gene>
<evidence type="ECO:0000259" key="1">
    <source>
        <dbReference type="PROSITE" id="PS50191"/>
    </source>
</evidence>
<organism evidence="2 3">
    <name type="scientific">Amborella trichopoda</name>
    <dbReference type="NCBI Taxonomy" id="13333"/>
    <lineage>
        <taxon>Eukaryota</taxon>
        <taxon>Viridiplantae</taxon>
        <taxon>Streptophyta</taxon>
        <taxon>Embryophyta</taxon>
        <taxon>Tracheophyta</taxon>
        <taxon>Spermatophyta</taxon>
        <taxon>Magnoliopsida</taxon>
        <taxon>Amborellales</taxon>
        <taxon>Amborellaceae</taxon>
        <taxon>Amborella</taxon>
    </lineage>
</organism>
<dbReference type="InterPro" id="IPR036273">
    <property type="entry name" value="CRAL/TRIO_N_dom_sf"/>
</dbReference>
<proteinExistence type="predicted"/>
<dbReference type="PANTHER" id="PTHR46226">
    <property type="entry name" value="CRAL-TRIO DOMAIN-CONTAINING PROTEIN"/>
    <property type="match status" value="1"/>
</dbReference>
<dbReference type="EMBL" id="KI392567">
    <property type="protein sequence ID" value="ERN13776.1"/>
    <property type="molecule type" value="Genomic_DNA"/>
</dbReference>
<dbReference type="InterPro" id="IPR036865">
    <property type="entry name" value="CRAL-TRIO_dom_sf"/>
</dbReference>
<name>W1Q084_AMBTC</name>
<evidence type="ECO:0000313" key="2">
    <source>
        <dbReference type="EMBL" id="ERN13776.1"/>
    </source>
</evidence>
<dbReference type="Pfam" id="PF03765">
    <property type="entry name" value="CRAL_TRIO_N"/>
    <property type="match status" value="1"/>
</dbReference>
<dbReference type="OMA" id="GYRREHL"/>
<dbReference type="SUPFAM" id="SSF46938">
    <property type="entry name" value="CRAL/TRIO N-terminal domain"/>
    <property type="match status" value="1"/>
</dbReference>
<reference evidence="3" key="1">
    <citation type="journal article" date="2013" name="Science">
        <title>The Amborella genome and the evolution of flowering plants.</title>
        <authorList>
            <consortium name="Amborella Genome Project"/>
        </authorList>
    </citation>
    <scope>NUCLEOTIDE SEQUENCE [LARGE SCALE GENOMIC DNA]</scope>
</reference>
<dbReference type="Proteomes" id="UP000017836">
    <property type="component" value="Unassembled WGS sequence"/>
</dbReference>